<dbReference type="Proteomes" id="UP000605361">
    <property type="component" value="Unassembled WGS sequence"/>
</dbReference>
<accession>A0A931F1H8</accession>
<dbReference type="EMBL" id="JADOGI010000046">
    <property type="protein sequence ID" value="MBF8187493.1"/>
    <property type="molecule type" value="Genomic_DNA"/>
</dbReference>
<feature type="transmembrane region" description="Helical" evidence="2">
    <location>
        <begin position="73"/>
        <end position="90"/>
    </location>
</feature>
<gene>
    <name evidence="3" type="ORF">ITP53_17475</name>
</gene>
<protein>
    <submittedName>
        <fullName evidence="3">Uncharacterized protein</fullName>
    </submittedName>
</protein>
<evidence type="ECO:0000313" key="4">
    <source>
        <dbReference type="Proteomes" id="UP000605361"/>
    </source>
</evidence>
<evidence type="ECO:0000313" key="3">
    <source>
        <dbReference type="EMBL" id="MBF8187493.1"/>
    </source>
</evidence>
<dbReference type="RefSeq" id="WP_195896454.1">
    <property type="nucleotide sequence ID" value="NZ_JADOGI010000046.1"/>
</dbReference>
<comment type="caution">
    <text evidence="3">The sequence shown here is derived from an EMBL/GenBank/DDBJ whole genome shotgun (WGS) entry which is preliminary data.</text>
</comment>
<sequence length="92" mass="9345">MDPWWDGAGDCRTRTGGDAPARGRRPATADRATALAGSGATPPGTLGGAGHDLDACIGRLATLPRGSWPMRPVLAVALTVVSAPLSLFLLPL</sequence>
<feature type="region of interest" description="Disordered" evidence="1">
    <location>
        <begin position="1"/>
        <end position="48"/>
    </location>
</feature>
<proteinExistence type="predicted"/>
<keyword evidence="2" id="KW-0812">Transmembrane</keyword>
<dbReference type="AlphaFoldDB" id="A0A931F1H8"/>
<keyword evidence="2" id="KW-1133">Transmembrane helix</keyword>
<evidence type="ECO:0000256" key="2">
    <source>
        <dbReference type="SAM" id="Phobius"/>
    </source>
</evidence>
<keyword evidence="2" id="KW-0472">Membrane</keyword>
<evidence type="ECO:0000256" key="1">
    <source>
        <dbReference type="SAM" id="MobiDB-lite"/>
    </source>
</evidence>
<name>A0A931F1H8_9ACTN</name>
<reference evidence="3" key="1">
    <citation type="submission" date="2020-11" db="EMBL/GenBank/DDBJ databases">
        <title>Whole-genome analyses of Nonomuraea sp. K274.</title>
        <authorList>
            <person name="Veyisoglu A."/>
        </authorList>
    </citation>
    <scope>NUCLEOTIDE SEQUENCE</scope>
    <source>
        <strain evidence="3">K274</strain>
    </source>
</reference>
<keyword evidence="4" id="KW-1185">Reference proteome</keyword>
<organism evidence="3 4">
    <name type="scientific">Nonomuraea cypriaca</name>
    <dbReference type="NCBI Taxonomy" id="1187855"/>
    <lineage>
        <taxon>Bacteria</taxon>
        <taxon>Bacillati</taxon>
        <taxon>Actinomycetota</taxon>
        <taxon>Actinomycetes</taxon>
        <taxon>Streptosporangiales</taxon>
        <taxon>Streptosporangiaceae</taxon>
        <taxon>Nonomuraea</taxon>
    </lineage>
</organism>